<proteinExistence type="predicted"/>
<dbReference type="PROSITE" id="PS51462">
    <property type="entry name" value="NUDIX"/>
    <property type="match status" value="1"/>
</dbReference>
<dbReference type="CDD" id="cd02883">
    <property type="entry name" value="NUDIX_Hydrolase"/>
    <property type="match status" value="1"/>
</dbReference>
<evidence type="ECO:0000259" key="1">
    <source>
        <dbReference type="PROSITE" id="PS51462"/>
    </source>
</evidence>
<dbReference type="RefSeq" id="WP_010192465.1">
    <property type="nucleotide sequence ID" value="NZ_JBNILM010000003.1"/>
</dbReference>
<evidence type="ECO:0000313" key="2">
    <source>
        <dbReference type="EMBL" id="TYS73466.1"/>
    </source>
</evidence>
<dbReference type="GO" id="GO:0016787">
    <property type="term" value="F:hydrolase activity"/>
    <property type="evidence" value="ECO:0007669"/>
    <property type="project" value="UniProtKB-KW"/>
</dbReference>
<dbReference type="Proteomes" id="UP000324517">
    <property type="component" value="Unassembled WGS sequence"/>
</dbReference>
<gene>
    <name evidence="2" type="ORF">FZC75_03800</name>
</gene>
<protein>
    <submittedName>
        <fullName evidence="2">NUDIX hydrolase</fullName>
    </submittedName>
</protein>
<accession>A0A5D4TH60</accession>
<dbReference type="EMBL" id="VTET01000002">
    <property type="protein sequence ID" value="TYS73466.1"/>
    <property type="molecule type" value="Genomic_DNA"/>
</dbReference>
<dbReference type="AlphaFoldDB" id="A0A5D4TH60"/>
<dbReference type="OrthoDB" id="9816289at2"/>
<dbReference type="Pfam" id="PF00293">
    <property type="entry name" value="NUDIX"/>
    <property type="match status" value="1"/>
</dbReference>
<name>A0A5D4TH60_9BACI</name>
<feature type="domain" description="Nudix hydrolase" evidence="1">
    <location>
        <begin position="2"/>
        <end position="148"/>
    </location>
</feature>
<organism evidence="2 3">
    <name type="scientific">Sutcliffiella horikoshii</name>
    <dbReference type="NCBI Taxonomy" id="79883"/>
    <lineage>
        <taxon>Bacteria</taxon>
        <taxon>Bacillati</taxon>
        <taxon>Bacillota</taxon>
        <taxon>Bacilli</taxon>
        <taxon>Bacillales</taxon>
        <taxon>Bacillaceae</taxon>
        <taxon>Sutcliffiella</taxon>
    </lineage>
</organism>
<sequence>MNIRQAVGAIVTIGNEYILILKTKINTAEGKKEIQGEWDFIKGGVEKTDSSLYEAVLRELKEETGKNTFSVIKEFEEKISFKFPQEVADRIGYHSQETTMFLVEYTGENKDWLPQDDEISEISFFKKEEVLKKLAHDQTREFFKTHCLN</sequence>
<keyword evidence="2" id="KW-0378">Hydrolase</keyword>
<dbReference type="InterPro" id="IPR000086">
    <property type="entry name" value="NUDIX_hydrolase_dom"/>
</dbReference>
<evidence type="ECO:0000313" key="3">
    <source>
        <dbReference type="Proteomes" id="UP000324517"/>
    </source>
</evidence>
<dbReference type="Gene3D" id="3.90.79.10">
    <property type="entry name" value="Nucleoside Triphosphate Pyrophosphohydrolase"/>
    <property type="match status" value="1"/>
</dbReference>
<comment type="caution">
    <text evidence="2">The sequence shown here is derived from an EMBL/GenBank/DDBJ whole genome shotgun (WGS) entry which is preliminary data.</text>
</comment>
<dbReference type="InterPro" id="IPR015797">
    <property type="entry name" value="NUDIX_hydrolase-like_dom_sf"/>
</dbReference>
<dbReference type="SUPFAM" id="SSF55811">
    <property type="entry name" value="Nudix"/>
    <property type="match status" value="1"/>
</dbReference>
<reference evidence="2 3" key="1">
    <citation type="submission" date="2019-08" db="EMBL/GenBank/DDBJ databases">
        <title>Bacillus genomes from the desert of Cuatro Cienegas, Coahuila.</title>
        <authorList>
            <person name="Olmedo-Alvarez G."/>
        </authorList>
    </citation>
    <scope>NUCLEOTIDE SEQUENCE [LARGE SCALE GENOMIC DNA]</scope>
    <source>
        <strain evidence="2 3">CH98b_3T</strain>
    </source>
</reference>